<sequence length="173" mass="18770">MARSKAPVIREEAGVEVSRPNRGRGGRRPSTASYRKENEKENEDVKGKAKVDRNRARLELHDEGSKIDARRPKDLVVARGEEEGHASESSSSDSSAAGNTTETYRNVHGSSSGGAGHNEGEPEVPVEVRVPFPGGPIDGALLKSFKDHVVLAIWSNEERPVLKCINHGAQIQE</sequence>
<gene>
    <name evidence="2" type="ORF">Syun_014026</name>
</gene>
<feature type="compositionally biased region" description="Low complexity" evidence="1">
    <location>
        <begin position="87"/>
        <end position="98"/>
    </location>
</feature>
<evidence type="ECO:0000313" key="3">
    <source>
        <dbReference type="Proteomes" id="UP001420932"/>
    </source>
</evidence>
<organism evidence="2 3">
    <name type="scientific">Stephania yunnanensis</name>
    <dbReference type="NCBI Taxonomy" id="152371"/>
    <lineage>
        <taxon>Eukaryota</taxon>
        <taxon>Viridiplantae</taxon>
        <taxon>Streptophyta</taxon>
        <taxon>Embryophyta</taxon>
        <taxon>Tracheophyta</taxon>
        <taxon>Spermatophyta</taxon>
        <taxon>Magnoliopsida</taxon>
        <taxon>Ranunculales</taxon>
        <taxon>Menispermaceae</taxon>
        <taxon>Menispermoideae</taxon>
        <taxon>Cissampelideae</taxon>
        <taxon>Stephania</taxon>
    </lineage>
</organism>
<comment type="caution">
    <text evidence="2">The sequence shown here is derived from an EMBL/GenBank/DDBJ whole genome shotgun (WGS) entry which is preliminary data.</text>
</comment>
<keyword evidence="3" id="KW-1185">Reference proteome</keyword>
<evidence type="ECO:0000256" key="1">
    <source>
        <dbReference type="SAM" id="MobiDB-lite"/>
    </source>
</evidence>
<feature type="region of interest" description="Disordered" evidence="1">
    <location>
        <begin position="1"/>
        <end position="131"/>
    </location>
</feature>
<dbReference type="EMBL" id="JBBNAF010000006">
    <property type="protein sequence ID" value="KAK9134696.1"/>
    <property type="molecule type" value="Genomic_DNA"/>
</dbReference>
<accession>A0AAP0PBI0</accession>
<proteinExistence type="predicted"/>
<dbReference type="Proteomes" id="UP001420932">
    <property type="component" value="Unassembled WGS sequence"/>
</dbReference>
<evidence type="ECO:0000313" key="2">
    <source>
        <dbReference type="EMBL" id="KAK9134696.1"/>
    </source>
</evidence>
<feature type="compositionally biased region" description="Basic and acidic residues" evidence="1">
    <location>
        <begin position="34"/>
        <end position="86"/>
    </location>
</feature>
<name>A0AAP0PBI0_9MAGN</name>
<feature type="compositionally biased region" description="Polar residues" evidence="1">
    <location>
        <begin position="99"/>
        <end position="110"/>
    </location>
</feature>
<dbReference type="AlphaFoldDB" id="A0AAP0PBI0"/>
<reference evidence="2 3" key="1">
    <citation type="submission" date="2024-01" db="EMBL/GenBank/DDBJ databases">
        <title>Genome assemblies of Stephania.</title>
        <authorList>
            <person name="Yang L."/>
        </authorList>
    </citation>
    <scope>NUCLEOTIDE SEQUENCE [LARGE SCALE GENOMIC DNA]</scope>
    <source>
        <strain evidence="2">YNDBR</strain>
        <tissue evidence="2">Leaf</tissue>
    </source>
</reference>
<protein>
    <submittedName>
        <fullName evidence="2">Uncharacterized protein</fullName>
    </submittedName>
</protein>